<accession>A0A819UPV2</accession>
<reference evidence="1" key="1">
    <citation type="submission" date="2021-02" db="EMBL/GenBank/DDBJ databases">
        <authorList>
            <person name="Nowell W R."/>
        </authorList>
    </citation>
    <scope>NUCLEOTIDE SEQUENCE</scope>
</reference>
<dbReference type="EMBL" id="CAJOBD010007917">
    <property type="protein sequence ID" value="CAF4098817.1"/>
    <property type="molecule type" value="Genomic_DNA"/>
</dbReference>
<gene>
    <name evidence="1" type="ORF">JBS370_LOCUS31636</name>
</gene>
<dbReference type="AlphaFoldDB" id="A0A819UPV2"/>
<evidence type="ECO:0008006" key="3">
    <source>
        <dbReference type="Google" id="ProtNLM"/>
    </source>
</evidence>
<sequence length="134" mass="15619">MYLKIQKLRNRFLQRIGDDRLIFIDEIAIYAIIAPRQTLVAPRRQPLIIVEKPSAYAERYDFIGAINGSQAIACMILTLNDRKSRNIAVARKEVVNEWIVNTLELAFNRLRINNAYLICDKNRAHNRKHMIEAL</sequence>
<organism evidence="1 2">
    <name type="scientific">Rotaria sordida</name>
    <dbReference type="NCBI Taxonomy" id="392033"/>
    <lineage>
        <taxon>Eukaryota</taxon>
        <taxon>Metazoa</taxon>
        <taxon>Spiralia</taxon>
        <taxon>Gnathifera</taxon>
        <taxon>Rotifera</taxon>
        <taxon>Eurotatoria</taxon>
        <taxon>Bdelloidea</taxon>
        <taxon>Philodinida</taxon>
        <taxon>Philodinidae</taxon>
        <taxon>Rotaria</taxon>
    </lineage>
</organism>
<dbReference type="Proteomes" id="UP000663836">
    <property type="component" value="Unassembled WGS sequence"/>
</dbReference>
<proteinExistence type="predicted"/>
<evidence type="ECO:0000313" key="2">
    <source>
        <dbReference type="Proteomes" id="UP000663836"/>
    </source>
</evidence>
<comment type="caution">
    <text evidence="1">The sequence shown here is derived from an EMBL/GenBank/DDBJ whole genome shotgun (WGS) entry which is preliminary data.</text>
</comment>
<name>A0A819UPV2_9BILA</name>
<protein>
    <recommendedName>
        <fullName evidence="3">Tc1-like transposase DDE domain-containing protein</fullName>
    </recommendedName>
</protein>
<evidence type="ECO:0000313" key="1">
    <source>
        <dbReference type="EMBL" id="CAF4098817.1"/>
    </source>
</evidence>